<keyword evidence="5" id="KW-1185">Reference proteome</keyword>
<dbReference type="Pfam" id="PF13649">
    <property type="entry name" value="Methyltransf_25"/>
    <property type="match status" value="1"/>
</dbReference>
<dbReference type="PANTHER" id="PTHR43861">
    <property type="entry name" value="TRANS-ACONITATE 2-METHYLTRANSFERASE-RELATED"/>
    <property type="match status" value="1"/>
</dbReference>
<dbReference type="Proteomes" id="UP000676996">
    <property type="component" value="Unassembled WGS sequence"/>
</dbReference>
<dbReference type="EMBL" id="JAGRQC010000001">
    <property type="protein sequence ID" value="MBR0551256.1"/>
    <property type="molecule type" value="Genomic_DNA"/>
</dbReference>
<dbReference type="RefSeq" id="WP_284052539.1">
    <property type="nucleotide sequence ID" value="NZ_JAGRQC010000001.1"/>
</dbReference>
<dbReference type="InterPro" id="IPR029063">
    <property type="entry name" value="SAM-dependent_MTases_sf"/>
</dbReference>
<keyword evidence="1 4" id="KW-0489">Methyltransferase</keyword>
<reference evidence="4" key="1">
    <citation type="submission" date="2021-04" db="EMBL/GenBank/DDBJ databases">
        <title>Ouciella asimina sp. nov., isolated from the surface seawater in the hydrothermal field of Okinawa Trough.</title>
        <authorList>
            <person name="Shuang W."/>
        </authorList>
    </citation>
    <scope>NUCLEOTIDE SEQUENCE</scope>
    <source>
        <strain evidence="4">LXI357</strain>
    </source>
</reference>
<dbReference type="AlphaFoldDB" id="A0A8T4IGA2"/>
<evidence type="ECO:0000259" key="3">
    <source>
        <dbReference type="Pfam" id="PF13649"/>
    </source>
</evidence>
<dbReference type="GO" id="GO:0008168">
    <property type="term" value="F:methyltransferase activity"/>
    <property type="evidence" value="ECO:0007669"/>
    <property type="project" value="UniProtKB-KW"/>
</dbReference>
<dbReference type="CDD" id="cd02440">
    <property type="entry name" value="AdoMet_MTases"/>
    <property type="match status" value="1"/>
</dbReference>
<proteinExistence type="predicted"/>
<protein>
    <submittedName>
        <fullName evidence="4">Class I SAM-dependent methyltransferase</fullName>
    </submittedName>
</protein>
<evidence type="ECO:0000313" key="4">
    <source>
        <dbReference type="EMBL" id="MBR0551256.1"/>
    </source>
</evidence>
<dbReference type="Gene3D" id="3.40.50.150">
    <property type="entry name" value="Vaccinia Virus protein VP39"/>
    <property type="match status" value="1"/>
</dbReference>
<gene>
    <name evidence="4" type="ORF">J7S20_01910</name>
</gene>
<evidence type="ECO:0000256" key="1">
    <source>
        <dbReference type="ARBA" id="ARBA00022603"/>
    </source>
</evidence>
<organism evidence="4 5">
    <name type="scientific">Stakelama marina</name>
    <dbReference type="NCBI Taxonomy" id="2826939"/>
    <lineage>
        <taxon>Bacteria</taxon>
        <taxon>Pseudomonadati</taxon>
        <taxon>Pseudomonadota</taxon>
        <taxon>Alphaproteobacteria</taxon>
        <taxon>Sphingomonadales</taxon>
        <taxon>Sphingomonadaceae</taxon>
        <taxon>Stakelama</taxon>
    </lineage>
</organism>
<dbReference type="InterPro" id="IPR041698">
    <property type="entry name" value="Methyltransf_25"/>
</dbReference>
<accession>A0A8T4IGA2</accession>
<feature type="domain" description="Methyltransferase" evidence="3">
    <location>
        <begin position="48"/>
        <end position="142"/>
    </location>
</feature>
<sequence>MGETPSSSDWAGERGEKWRDQLDGLEAMLEPVNAPLIAALRPEGAMRIADIACGGGATTRAIAEHCGTGAQVFGFDISPALVEAARERSADMDRPPLFDVADSSALQVERPFDRVVSRFGTMFFADPPAAFRNIAALVAPQGRFSFAVWGPPQDNAWMATVREAVTRFVEVPAPEPDAPGPFRYADPTPLIAMLREAGLHDVTVEDWRNEIALGGGLPAAKAADFALASMSVGQLIEEADEAAAAKAREALVERFAAAETTGGVTLPARVHIISGTA</sequence>
<dbReference type="GO" id="GO:0032259">
    <property type="term" value="P:methylation"/>
    <property type="evidence" value="ECO:0007669"/>
    <property type="project" value="UniProtKB-KW"/>
</dbReference>
<dbReference type="SUPFAM" id="SSF53335">
    <property type="entry name" value="S-adenosyl-L-methionine-dependent methyltransferases"/>
    <property type="match status" value="1"/>
</dbReference>
<dbReference type="PANTHER" id="PTHR43861:SF1">
    <property type="entry name" value="TRANS-ACONITATE 2-METHYLTRANSFERASE"/>
    <property type="match status" value="1"/>
</dbReference>
<evidence type="ECO:0000313" key="5">
    <source>
        <dbReference type="Proteomes" id="UP000676996"/>
    </source>
</evidence>
<comment type="caution">
    <text evidence="4">The sequence shown here is derived from an EMBL/GenBank/DDBJ whole genome shotgun (WGS) entry which is preliminary data.</text>
</comment>
<evidence type="ECO:0000256" key="2">
    <source>
        <dbReference type="ARBA" id="ARBA00022679"/>
    </source>
</evidence>
<name>A0A8T4IGA2_9SPHN</name>
<keyword evidence="2" id="KW-0808">Transferase</keyword>